<evidence type="ECO:0000256" key="1">
    <source>
        <dbReference type="ARBA" id="ARBA00004123"/>
    </source>
</evidence>
<comment type="subcellular location">
    <subcellularLocation>
        <location evidence="1">Nucleus</location>
    </subcellularLocation>
</comment>
<reference evidence="7" key="1">
    <citation type="submission" date="2025-08" db="UniProtKB">
        <authorList>
            <consortium name="RefSeq"/>
        </authorList>
    </citation>
    <scope>IDENTIFICATION</scope>
    <source>
        <tissue evidence="7">Whole organism</tissue>
    </source>
</reference>
<organism evidence="6 7">
    <name type="scientific">Frankliniella occidentalis</name>
    <name type="common">Western flower thrips</name>
    <name type="synonym">Euthrips occidentalis</name>
    <dbReference type="NCBI Taxonomy" id="133901"/>
    <lineage>
        <taxon>Eukaryota</taxon>
        <taxon>Metazoa</taxon>
        <taxon>Ecdysozoa</taxon>
        <taxon>Arthropoda</taxon>
        <taxon>Hexapoda</taxon>
        <taxon>Insecta</taxon>
        <taxon>Pterygota</taxon>
        <taxon>Neoptera</taxon>
        <taxon>Paraneoptera</taxon>
        <taxon>Thysanoptera</taxon>
        <taxon>Terebrantia</taxon>
        <taxon>Thripoidea</taxon>
        <taxon>Thripidae</taxon>
        <taxon>Frankliniella</taxon>
    </lineage>
</organism>
<feature type="compositionally biased region" description="Basic and acidic residues" evidence="4">
    <location>
        <begin position="129"/>
        <end position="139"/>
    </location>
</feature>
<dbReference type="KEGG" id="foc:127750365"/>
<dbReference type="RefSeq" id="XP_052127879.1">
    <property type="nucleotide sequence ID" value="XM_052271919.1"/>
</dbReference>
<dbReference type="GO" id="GO:0005634">
    <property type="term" value="C:nucleus"/>
    <property type="evidence" value="ECO:0007669"/>
    <property type="project" value="UniProtKB-SubCell"/>
</dbReference>
<evidence type="ECO:0000256" key="2">
    <source>
        <dbReference type="ARBA" id="ARBA00022763"/>
    </source>
</evidence>
<evidence type="ECO:0000259" key="5">
    <source>
        <dbReference type="Pfam" id="PF08573"/>
    </source>
</evidence>
<evidence type="ECO:0000256" key="4">
    <source>
        <dbReference type="SAM" id="MobiDB-lite"/>
    </source>
</evidence>
<keyword evidence="3" id="KW-0539">Nucleus</keyword>
<proteinExistence type="predicted"/>
<feature type="region of interest" description="Disordered" evidence="4">
    <location>
        <begin position="217"/>
        <end position="259"/>
    </location>
</feature>
<gene>
    <name evidence="7" type="primary">LOC127750365</name>
</gene>
<keyword evidence="6" id="KW-1185">Reference proteome</keyword>
<dbReference type="GO" id="GO:0006281">
    <property type="term" value="P:DNA repair"/>
    <property type="evidence" value="ECO:0007669"/>
    <property type="project" value="InterPro"/>
</dbReference>
<protein>
    <submittedName>
        <fullName evidence="7">DNA endonuclease RBBP8-like</fullName>
    </submittedName>
</protein>
<feature type="compositionally biased region" description="Basic and acidic residues" evidence="4">
    <location>
        <begin position="164"/>
        <end position="174"/>
    </location>
</feature>
<dbReference type="AlphaFoldDB" id="A0A9C6X2C6"/>
<feature type="compositionally biased region" description="Polar residues" evidence="4">
    <location>
        <begin position="144"/>
        <end position="153"/>
    </location>
</feature>
<dbReference type="Pfam" id="PF08573">
    <property type="entry name" value="SAE2"/>
    <property type="match status" value="1"/>
</dbReference>
<sequence length="259" mass="28601">MKDLLLGCDTSTASANTETDIVETTASASPIFKSNPRVRRCLNFDLPAAAEGSKKPELSSNQPNPLAAELKPKLLCSSDQNTMKSLAGENKVQWLSSLNLKRGTAAIPNELSSYNVKCKAAEVKPIKCSKSNDKPKSAEVNKPLWSNSQTKSNAAEAKQMKRSSSYDRLPEKENPPYAFKGKTVRGNKRKAFPGHACTDCEGYYECAGVQGDINKVSRHRAQHPPVRSPKGFWSLDFPSTQELRERQSALPSPEKEWRF</sequence>
<evidence type="ECO:0000313" key="6">
    <source>
        <dbReference type="Proteomes" id="UP000504606"/>
    </source>
</evidence>
<dbReference type="InterPro" id="IPR013882">
    <property type="entry name" value="Ctp1_C"/>
</dbReference>
<dbReference type="GeneID" id="127750365"/>
<evidence type="ECO:0000313" key="7">
    <source>
        <dbReference type="RefSeq" id="XP_052127879.1"/>
    </source>
</evidence>
<keyword evidence="2" id="KW-0227">DNA damage</keyword>
<feature type="compositionally biased region" description="Basic and acidic residues" evidence="4">
    <location>
        <begin position="242"/>
        <end position="259"/>
    </location>
</feature>
<dbReference type="Proteomes" id="UP000504606">
    <property type="component" value="Unplaced"/>
</dbReference>
<evidence type="ECO:0000256" key="3">
    <source>
        <dbReference type="ARBA" id="ARBA00023242"/>
    </source>
</evidence>
<accession>A0A9C6X2C6</accession>
<feature type="region of interest" description="Disordered" evidence="4">
    <location>
        <begin position="129"/>
        <end position="181"/>
    </location>
</feature>
<dbReference type="OrthoDB" id="5801062at2759"/>
<name>A0A9C6X2C6_FRAOC</name>
<feature type="domain" description="DNA endonuclease activator Ctp1 C-terminal" evidence="5">
    <location>
        <begin position="213"/>
        <end position="242"/>
    </location>
</feature>